<evidence type="ECO:0000313" key="1">
    <source>
        <dbReference type="EMBL" id="QDT92144.1"/>
    </source>
</evidence>
<dbReference type="AlphaFoldDB" id="A0A517VGL3"/>
<dbReference type="EMBL" id="CP036343">
    <property type="protein sequence ID" value="QDT92144.1"/>
    <property type="molecule type" value="Genomic_DNA"/>
</dbReference>
<dbReference type="KEGG" id="gax:Pan161_38100"/>
<evidence type="ECO:0000313" key="2">
    <source>
        <dbReference type="Proteomes" id="UP000316855"/>
    </source>
</evidence>
<sequence length="124" mass="14009">MKTHLYVLVPASTTLSVIVEAMNALLSPHRLRNDDTIQSNWRFDYLCLFDATLCCEETDAELPAEMHDYRGYVSRVDRLRNDISNDVSVGAVVTPDGVWHSPGRKQFGQCIDHIFAPNTSINLQ</sequence>
<protein>
    <submittedName>
        <fullName evidence="1">Uncharacterized protein</fullName>
    </submittedName>
</protein>
<accession>A0A517VGL3</accession>
<organism evidence="1 2">
    <name type="scientific">Gimesia algae</name>
    <dbReference type="NCBI Taxonomy" id="2527971"/>
    <lineage>
        <taxon>Bacteria</taxon>
        <taxon>Pseudomonadati</taxon>
        <taxon>Planctomycetota</taxon>
        <taxon>Planctomycetia</taxon>
        <taxon>Planctomycetales</taxon>
        <taxon>Planctomycetaceae</taxon>
        <taxon>Gimesia</taxon>
    </lineage>
</organism>
<name>A0A517VGL3_9PLAN</name>
<gene>
    <name evidence="1" type="ORF">Pan161_38100</name>
</gene>
<dbReference type="Proteomes" id="UP000316855">
    <property type="component" value="Chromosome"/>
</dbReference>
<keyword evidence="2" id="KW-1185">Reference proteome</keyword>
<reference evidence="1 2" key="1">
    <citation type="submission" date="2019-02" db="EMBL/GenBank/DDBJ databases">
        <title>Deep-cultivation of Planctomycetes and their phenomic and genomic characterization uncovers novel biology.</title>
        <authorList>
            <person name="Wiegand S."/>
            <person name="Jogler M."/>
            <person name="Boedeker C."/>
            <person name="Pinto D."/>
            <person name="Vollmers J."/>
            <person name="Rivas-Marin E."/>
            <person name="Kohn T."/>
            <person name="Peeters S.H."/>
            <person name="Heuer A."/>
            <person name="Rast P."/>
            <person name="Oberbeckmann S."/>
            <person name="Bunk B."/>
            <person name="Jeske O."/>
            <person name="Meyerdierks A."/>
            <person name="Storesund J.E."/>
            <person name="Kallscheuer N."/>
            <person name="Luecker S."/>
            <person name="Lage O.M."/>
            <person name="Pohl T."/>
            <person name="Merkel B.J."/>
            <person name="Hornburger P."/>
            <person name="Mueller R.-W."/>
            <person name="Bruemmer F."/>
            <person name="Labrenz M."/>
            <person name="Spormann A.M."/>
            <person name="Op den Camp H."/>
            <person name="Overmann J."/>
            <person name="Amann R."/>
            <person name="Jetten M.S.M."/>
            <person name="Mascher T."/>
            <person name="Medema M.H."/>
            <person name="Devos D.P."/>
            <person name="Kaster A.-K."/>
            <person name="Ovreas L."/>
            <person name="Rohde M."/>
            <person name="Galperin M.Y."/>
            <person name="Jogler C."/>
        </authorList>
    </citation>
    <scope>NUCLEOTIDE SEQUENCE [LARGE SCALE GENOMIC DNA]</scope>
    <source>
        <strain evidence="1 2">Pan161</strain>
    </source>
</reference>
<proteinExistence type="predicted"/>